<evidence type="ECO:0000313" key="2">
    <source>
        <dbReference type="Proteomes" id="UP000177324"/>
    </source>
</evidence>
<sequence length="121" mass="14086">MQTKSDRLIPKLVKAVKDLSRKVDSGFKQVDQRFEQVDQRMATKDDLKELEARVIQRIEESEVITGKVFDETQKHIYQLATKAELARVASDVSDIKRRLIDVERDTPTRDEFEALRRIVVS</sequence>
<name>A0A1G1VLG0_9BACT</name>
<reference evidence="1 2" key="1">
    <citation type="journal article" date="2016" name="Nat. Commun.">
        <title>Thousands of microbial genomes shed light on interconnected biogeochemical processes in an aquifer system.</title>
        <authorList>
            <person name="Anantharaman K."/>
            <person name="Brown C.T."/>
            <person name="Hug L.A."/>
            <person name="Sharon I."/>
            <person name="Castelle C.J."/>
            <person name="Probst A.J."/>
            <person name="Thomas B.C."/>
            <person name="Singh A."/>
            <person name="Wilkins M.J."/>
            <person name="Karaoz U."/>
            <person name="Brodie E.L."/>
            <person name="Williams K.H."/>
            <person name="Hubbard S.S."/>
            <person name="Banfield J.F."/>
        </authorList>
    </citation>
    <scope>NUCLEOTIDE SEQUENCE [LARGE SCALE GENOMIC DNA]</scope>
</reference>
<dbReference type="EMBL" id="MHCH01000049">
    <property type="protein sequence ID" value="OGY16174.1"/>
    <property type="molecule type" value="Genomic_DNA"/>
</dbReference>
<dbReference type="AlphaFoldDB" id="A0A1G1VLG0"/>
<gene>
    <name evidence="1" type="ORF">A2784_03815</name>
</gene>
<evidence type="ECO:0000313" key="1">
    <source>
        <dbReference type="EMBL" id="OGY16174.1"/>
    </source>
</evidence>
<comment type="caution">
    <text evidence="1">The sequence shown here is derived from an EMBL/GenBank/DDBJ whole genome shotgun (WGS) entry which is preliminary data.</text>
</comment>
<dbReference type="STRING" id="1797589.A2784_03815"/>
<protein>
    <submittedName>
        <fullName evidence="1">Uncharacterized protein</fullName>
    </submittedName>
</protein>
<organism evidence="1 2">
    <name type="scientific">Candidatus Chisholmbacteria bacterium RIFCSPHIGHO2_01_FULL_48_12</name>
    <dbReference type="NCBI Taxonomy" id="1797589"/>
    <lineage>
        <taxon>Bacteria</taxon>
        <taxon>Candidatus Chisholmiibacteriota</taxon>
    </lineage>
</organism>
<accession>A0A1G1VLG0</accession>
<proteinExistence type="predicted"/>
<dbReference type="Proteomes" id="UP000177324">
    <property type="component" value="Unassembled WGS sequence"/>
</dbReference>